<dbReference type="PROSITE" id="PS00092">
    <property type="entry name" value="N6_MTASE"/>
    <property type="match status" value="1"/>
</dbReference>
<dbReference type="InterPro" id="IPR002052">
    <property type="entry name" value="DNA_methylase_N6_adenine_CS"/>
</dbReference>
<dbReference type="AlphaFoldDB" id="A0A9D2MS05"/>
<dbReference type="InterPro" id="IPR029063">
    <property type="entry name" value="SAM-dependent_MTases_sf"/>
</dbReference>
<dbReference type="GO" id="GO:0006364">
    <property type="term" value="P:rRNA processing"/>
    <property type="evidence" value="ECO:0007669"/>
    <property type="project" value="UniProtKB-KW"/>
</dbReference>
<dbReference type="GO" id="GO:0008170">
    <property type="term" value="F:N-methyltransferase activity"/>
    <property type="evidence" value="ECO:0007669"/>
    <property type="project" value="UniProtKB-ARBA"/>
</dbReference>
<accession>A0A9D2MS05</accession>
<gene>
    <name evidence="6" type="ORF">H9763_07750</name>
</gene>
<dbReference type="GO" id="GO:0032259">
    <property type="term" value="P:methylation"/>
    <property type="evidence" value="ECO:0007669"/>
    <property type="project" value="UniProtKB-KW"/>
</dbReference>
<evidence type="ECO:0000256" key="1">
    <source>
        <dbReference type="ARBA" id="ARBA00022490"/>
    </source>
</evidence>
<reference evidence="6" key="1">
    <citation type="journal article" date="2021" name="PeerJ">
        <title>Extensive microbial diversity within the chicken gut microbiome revealed by metagenomics and culture.</title>
        <authorList>
            <person name="Gilroy R."/>
            <person name="Ravi A."/>
            <person name="Getino M."/>
            <person name="Pursley I."/>
            <person name="Horton D.L."/>
            <person name="Alikhan N.F."/>
            <person name="Baker D."/>
            <person name="Gharbi K."/>
            <person name="Hall N."/>
            <person name="Watson M."/>
            <person name="Adriaenssens E.M."/>
            <person name="Foster-Nyarko E."/>
            <person name="Jarju S."/>
            <person name="Secka A."/>
            <person name="Antonio M."/>
            <person name="Oren A."/>
            <person name="Chaudhuri R.R."/>
            <person name="La Ragione R."/>
            <person name="Hildebrand F."/>
            <person name="Pallen M.J."/>
        </authorList>
    </citation>
    <scope>NUCLEOTIDE SEQUENCE</scope>
    <source>
        <strain evidence="6">USAMLcec3-2134</strain>
    </source>
</reference>
<sequence>MIEIQIKNTPLKFETDSELFSPKTVDVGTLSMLALTEFLQEDKVLDLGCGYGVVGILACKLIGWENVIMCDISDKAVEYARRNAKLNGIPNADIRISNGFENIMEHDFTLILSNPPYHTDFSVAKHFIEVGFNKLSVGGRMVMVTKRLEWYKNKLSSVFGGVKVQEINGYYVF</sequence>
<feature type="non-terminal residue" evidence="6">
    <location>
        <position position="173"/>
    </location>
</feature>
<keyword evidence="4" id="KW-0808">Transferase</keyword>
<dbReference type="PANTHER" id="PTHR47816:SF4">
    <property type="entry name" value="RIBOSOMAL RNA SMALL SUBUNIT METHYLTRANSFERASE C"/>
    <property type="match status" value="1"/>
</dbReference>
<protein>
    <submittedName>
        <fullName evidence="6">Methyltransferase</fullName>
    </submittedName>
</protein>
<keyword evidence="2" id="KW-0698">rRNA processing</keyword>
<evidence type="ECO:0000256" key="3">
    <source>
        <dbReference type="ARBA" id="ARBA00022603"/>
    </source>
</evidence>
<dbReference type="PRINTS" id="PR00507">
    <property type="entry name" value="N12N6MTFRASE"/>
</dbReference>
<dbReference type="GO" id="GO:0003676">
    <property type="term" value="F:nucleic acid binding"/>
    <property type="evidence" value="ECO:0007669"/>
    <property type="project" value="InterPro"/>
</dbReference>
<dbReference type="PANTHER" id="PTHR47816">
    <property type="entry name" value="RIBOSOMAL RNA SMALL SUBUNIT METHYLTRANSFERASE C"/>
    <property type="match status" value="1"/>
</dbReference>
<dbReference type="SUPFAM" id="SSF53335">
    <property type="entry name" value="S-adenosyl-L-methionine-dependent methyltransferases"/>
    <property type="match status" value="1"/>
</dbReference>
<reference evidence="6" key="2">
    <citation type="submission" date="2021-04" db="EMBL/GenBank/DDBJ databases">
        <authorList>
            <person name="Gilroy R."/>
        </authorList>
    </citation>
    <scope>NUCLEOTIDE SEQUENCE</scope>
    <source>
        <strain evidence="6">USAMLcec3-2134</strain>
    </source>
</reference>
<dbReference type="Gene3D" id="3.40.50.150">
    <property type="entry name" value="Vaccinia Virus protein VP39"/>
    <property type="match status" value="1"/>
</dbReference>
<dbReference type="InterPro" id="IPR046977">
    <property type="entry name" value="RsmC/RlmG"/>
</dbReference>
<evidence type="ECO:0000313" key="7">
    <source>
        <dbReference type="Proteomes" id="UP000886883"/>
    </source>
</evidence>
<name>A0A9D2MS05_9FIRM</name>
<dbReference type="Pfam" id="PF05175">
    <property type="entry name" value="MTS"/>
    <property type="match status" value="1"/>
</dbReference>
<feature type="domain" description="Methyltransferase small" evidence="5">
    <location>
        <begin position="11"/>
        <end position="172"/>
    </location>
</feature>
<evidence type="ECO:0000256" key="4">
    <source>
        <dbReference type="ARBA" id="ARBA00022679"/>
    </source>
</evidence>
<proteinExistence type="predicted"/>
<evidence type="ECO:0000259" key="5">
    <source>
        <dbReference type="Pfam" id="PF05175"/>
    </source>
</evidence>
<comment type="caution">
    <text evidence="6">The sequence shown here is derived from an EMBL/GenBank/DDBJ whole genome shotgun (WGS) entry which is preliminary data.</text>
</comment>
<organism evidence="6 7">
    <name type="scientific">Candidatus Eisenbergiella merdigallinarum</name>
    <dbReference type="NCBI Taxonomy" id="2838552"/>
    <lineage>
        <taxon>Bacteria</taxon>
        <taxon>Bacillati</taxon>
        <taxon>Bacillota</taxon>
        <taxon>Clostridia</taxon>
        <taxon>Lachnospirales</taxon>
        <taxon>Lachnospiraceae</taxon>
        <taxon>Eisenbergiella</taxon>
    </lineage>
</organism>
<keyword evidence="1" id="KW-0963">Cytoplasm</keyword>
<dbReference type="Proteomes" id="UP000886883">
    <property type="component" value="Unassembled WGS sequence"/>
</dbReference>
<dbReference type="GO" id="GO:0008757">
    <property type="term" value="F:S-adenosylmethionine-dependent methyltransferase activity"/>
    <property type="evidence" value="ECO:0007669"/>
    <property type="project" value="InterPro"/>
</dbReference>
<evidence type="ECO:0000313" key="6">
    <source>
        <dbReference type="EMBL" id="HJB91346.1"/>
    </source>
</evidence>
<keyword evidence="3 6" id="KW-0489">Methyltransferase</keyword>
<dbReference type="CDD" id="cd02440">
    <property type="entry name" value="AdoMet_MTases"/>
    <property type="match status" value="1"/>
</dbReference>
<dbReference type="InterPro" id="IPR007848">
    <property type="entry name" value="Small_mtfrase_dom"/>
</dbReference>
<dbReference type="EMBL" id="DWXE01000027">
    <property type="protein sequence ID" value="HJB91346.1"/>
    <property type="molecule type" value="Genomic_DNA"/>
</dbReference>
<evidence type="ECO:0000256" key="2">
    <source>
        <dbReference type="ARBA" id="ARBA00022552"/>
    </source>
</evidence>